<dbReference type="STRING" id="3818.A0A444Z6P8"/>
<reference evidence="6 7" key="1">
    <citation type="submission" date="2019-01" db="EMBL/GenBank/DDBJ databases">
        <title>Sequencing of cultivated peanut Arachis hypogaea provides insights into genome evolution and oil improvement.</title>
        <authorList>
            <person name="Chen X."/>
        </authorList>
    </citation>
    <scope>NUCLEOTIDE SEQUENCE [LARGE SCALE GENOMIC DNA]</scope>
    <source>
        <strain evidence="7">cv. Fuhuasheng</strain>
        <tissue evidence="6">Leaves</tissue>
    </source>
</reference>
<feature type="transmembrane region" description="Helical" evidence="5">
    <location>
        <begin position="246"/>
        <end position="264"/>
    </location>
</feature>
<dbReference type="SUPFAM" id="SSF103481">
    <property type="entry name" value="Multidrug resistance efflux transporter EmrE"/>
    <property type="match status" value="2"/>
</dbReference>
<dbReference type="InterPro" id="IPR037185">
    <property type="entry name" value="EmrE-like"/>
</dbReference>
<dbReference type="GO" id="GO:0022857">
    <property type="term" value="F:transmembrane transporter activity"/>
    <property type="evidence" value="ECO:0007669"/>
    <property type="project" value="InterPro"/>
</dbReference>
<evidence type="ECO:0000256" key="2">
    <source>
        <dbReference type="ARBA" id="ARBA00022692"/>
    </source>
</evidence>
<accession>A0A444Z6P8</accession>
<proteinExistence type="predicted"/>
<feature type="transmembrane region" description="Helical" evidence="5">
    <location>
        <begin position="210"/>
        <end position="231"/>
    </location>
</feature>
<feature type="transmembrane region" description="Helical" evidence="5">
    <location>
        <begin position="131"/>
        <end position="149"/>
    </location>
</feature>
<evidence type="ECO:0000313" key="6">
    <source>
        <dbReference type="EMBL" id="RYR09837.1"/>
    </source>
</evidence>
<keyword evidence="2 5" id="KW-0812">Transmembrane</keyword>
<evidence type="ECO:0000256" key="5">
    <source>
        <dbReference type="SAM" id="Phobius"/>
    </source>
</evidence>
<dbReference type="PANTHER" id="PTHR31218">
    <property type="entry name" value="WAT1-RELATED PROTEIN"/>
    <property type="match status" value="1"/>
</dbReference>
<comment type="subcellular location">
    <subcellularLocation>
        <location evidence="1">Membrane</location>
        <topology evidence="1">Multi-pass membrane protein</topology>
    </subcellularLocation>
</comment>
<dbReference type="GO" id="GO:0016020">
    <property type="term" value="C:membrane"/>
    <property type="evidence" value="ECO:0007669"/>
    <property type="project" value="InterPro"/>
</dbReference>
<dbReference type="InterPro" id="IPR030184">
    <property type="entry name" value="WAT1-related"/>
</dbReference>
<feature type="transmembrane region" description="Helical" evidence="5">
    <location>
        <begin position="178"/>
        <end position="198"/>
    </location>
</feature>
<name>A0A444Z6P8_ARAHY</name>
<keyword evidence="4 5" id="KW-0472">Membrane</keyword>
<protein>
    <submittedName>
        <fullName evidence="6">Uncharacterized protein</fullName>
    </submittedName>
</protein>
<feature type="transmembrane region" description="Helical" evidence="5">
    <location>
        <begin position="97"/>
        <end position="119"/>
    </location>
</feature>
<gene>
    <name evidence="6" type="ORF">Ahy_B05g078258</name>
</gene>
<feature type="transmembrane region" description="Helical" evidence="5">
    <location>
        <begin position="297"/>
        <end position="315"/>
    </location>
</feature>
<dbReference type="Proteomes" id="UP000289738">
    <property type="component" value="Chromosome B05"/>
</dbReference>
<comment type="caution">
    <text evidence="6">The sequence shown here is derived from an EMBL/GenBank/DDBJ whole genome shotgun (WGS) entry which is preliminary data.</text>
</comment>
<keyword evidence="3 5" id="KW-1133">Transmembrane helix</keyword>
<keyword evidence="7" id="KW-1185">Reference proteome</keyword>
<evidence type="ECO:0000313" key="7">
    <source>
        <dbReference type="Proteomes" id="UP000289738"/>
    </source>
</evidence>
<evidence type="ECO:0000256" key="1">
    <source>
        <dbReference type="ARBA" id="ARBA00004141"/>
    </source>
</evidence>
<feature type="transmembrane region" description="Helical" evidence="5">
    <location>
        <begin position="35"/>
        <end position="57"/>
    </location>
</feature>
<feature type="transmembrane region" description="Helical" evidence="5">
    <location>
        <begin position="69"/>
        <end position="91"/>
    </location>
</feature>
<dbReference type="AlphaFoldDB" id="A0A444Z6P8"/>
<dbReference type="EMBL" id="SDMP01000015">
    <property type="protein sequence ID" value="RYR09837.1"/>
    <property type="molecule type" value="Genomic_DNA"/>
</dbReference>
<organism evidence="6 7">
    <name type="scientific">Arachis hypogaea</name>
    <name type="common">Peanut</name>
    <dbReference type="NCBI Taxonomy" id="3818"/>
    <lineage>
        <taxon>Eukaryota</taxon>
        <taxon>Viridiplantae</taxon>
        <taxon>Streptophyta</taxon>
        <taxon>Embryophyta</taxon>
        <taxon>Tracheophyta</taxon>
        <taxon>Spermatophyta</taxon>
        <taxon>Magnoliopsida</taxon>
        <taxon>eudicotyledons</taxon>
        <taxon>Gunneridae</taxon>
        <taxon>Pentapetalae</taxon>
        <taxon>rosids</taxon>
        <taxon>fabids</taxon>
        <taxon>Fabales</taxon>
        <taxon>Fabaceae</taxon>
        <taxon>Papilionoideae</taxon>
        <taxon>50 kb inversion clade</taxon>
        <taxon>dalbergioids sensu lato</taxon>
        <taxon>Dalbergieae</taxon>
        <taxon>Pterocarpus clade</taxon>
        <taxon>Arachis</taxon>
    </lineage>
</organism>
<sequence length="353" mass="38275">MKIPGVTTLMVTVQCLEVGLNTLIKEATAKGMSDFVFVVYSNAMALCFLLPSAFIYYRKRGFLPITRGVVSRIFLLSMVSCCEQTLMYTGIGYSSPTLASAMVDLTPAFTYIVALISRLEKLNMKLRSGKAKSIGTVVSIVGALVVTLHEGFPLTSHRGPPHNIVVSGENLIPEPSDWVLGGFLLSAGSFCLSLVFIVKTWIIKDYPEELMVATISCSFVIILSSIVALIVDSSAQAWLLKPDTELIAIGIFVVSLRSIVHIWACRKRGPVYVAMFNPLGMVISLAMGVTFLKDTLYLGSIIGAGVIALGFYGVIWGQDQEEKMVDEKNNGRCDSVLSSSSTAPLLQNKSIHV</sequence>
<evidence type="ECO:0000256" key="4">
    <source>
        <dbReference type="ARBA" id="ARBA00023136"/>
    </source>
</evidence>
<feature type="transmembrane region" description="Helical" evidence="5">
    <location>
        <begin position="271"/>
        <end position="291"/>
    </location>
</feature>
<evidence type="ECO:0000256" key="3">
    <source>
        <dbReference type="ARBA" id="ARBA00022989"/>
    </source>
</evidence>